<accession>A0A1I5VHE6</accession>
<gene>
    <name evidence="1" type="ORF">SAMN05421670_0818</name>
</gene>
<dbReference type="EMBL" id="FOXU01000001">
    <property type="protein sequence ID" value="SFQ06910.1"/>
    <property type="molecule type" value="Genomic_DNA"/>
</dbReference>
<dbReference type="Proteomes" id="UP000198734">
    <property type="component" value="Unassembled WGS sequence"/>
</dbReference>
<dbReference type="RefSeq" id="WP_093534422.1">
    <property type="nucleotide sequence ID" value="NZ_FOXU01000001.1"/>
</dbReference>
<name>A0A1I5VHE6_9BACI</name>
<evidence type="ECO:0000313" key="1">
    <source>
        <dbReference type="EMBL" id="SFQ06910.1"/>
    </source>
</evidence>
<keyword evidence="2" id="KW-1185">Reference proteome</keyword>
<reference evidence="2" key="1">
    <citation type="submission" date="2016-10" db="EMBL/GenBank/DDBJ databases">
        <authorList>
            <person name="Varghese N."/>
            <person name="Submissions S."/>
        </authorList>
    </citation>
    <scope>NUCLEOTIDE SEQUENCE [LARGE SCALE GENOMIC DNA]</scope>
    <source>
        <strain evidence="2">DSM 11706</strain>
    </source>
</reference>
<sequence length="97" mass="11096">MDQLTIFEMINEFDDSKCNWIDILEEFEICTVLAVIPAEGFSPLENPYKYGSDEYEKAKKYGVIIPMIFSVKLALVKKRGKLLAIDLEITEKTTSLV</sequence>
<proteinExistence type="predicted"/>
<dbReference type="AlphaFoldDB" id="A0A1I5VHE6"/>
<organism evidence="1 2">
    <name type="scientific">Psychrobacillus psychrotolerans</name>
    <dbReference type="NCBI Taxonomy" id="126156"/>
    <lineage>
        <taxon>Bacteria</taxon>
        <taxon>Bacillati</taxon>
        <taxon>Bacillota</taxon>
        <taxon>Bacilli</taxon>
        <taxon>Bacillales</taxon>
        <taxon>Bacillaceae</taxon>
        <taxon>Psychrobacillus</taxon>
    </lineage>
</organism>
<protein>
    <submittedName>
        <fullName evidence="1">Uncharacterized protein</fullName>
    </submittedName>
</protein>
<evidence type="ECO:0000313" key="2">
    <source>
        <dbReference type="Proteomes" id="UP000198734"/>
    </source>
</evidence>